<name>I3T6Z6_LOTJA</name>
<dbReference type="AlphaFoldDB" id="I3T6Z6"/>
<organism evidence="1">
    <name type="scientific">Lotus japonicus</name>
    <name type="common">Lotus corniculatus var. japonicus</name>
    <dbReference type="NCBI Taxonomy" id="34305"/>
    <lineage>
        <taxon>Eukaryota</taxon>
        <taxon>Viridiplantae</taxon>
        <taxon>Streptophyta</taxon>
        <taxon>Embryophyta</taxon>
        <taxon>Tracheophyta</taxon>
        <taxon>Spermatophyta</taxon>
        <taxon>Magnoliopsida</taxon>
        <taxon>eudicotyledons</taxon>
        <taxon>Gunneridae</taxon>
        <taxon>Pentapetalae</taxon>
        <taxon>rosids</taxon>
        <taxon>fabids</taxon>
        <taxon>Fabales</taxon>
        <taxon>Fabaceae</taxon>
        <taxon>Papilionoideae</taxon>
        <taxon>50 kb inversion clade</taxon>
        <taxon>NPAAA clade</taxon>
        <taxon>Hologalegina</taxon>
        <taxon>robinioid clade</taxon>
        <taxon>Loteae</taxon>
        <taxon>Lotus</taxon>
    </lineage>
</organism>
<sequence>MVVRKSSNSPALRFLRKEPLISLQGCRLCTFKLIYLCKMCQNRLKTILKLKGISQPHSLRPQIS</sequence>
<accession>I3T6Z6</accession>
<protein>
    <submittedName>
        <fullName evidence="1">Uncharacterized protein</fullName>
    </submittedName>
</protein>
<dbReference type="EMBL" id="BT148494">
    <property type="protein sequence ID" value="AFK48288.1"/>
    <property type="molecule type" value="mRNA"/>
</dbReference>
<reference evidence="1" key="1">
    <citation type="submission" date="2012-05" db="EMBL/GenBank/DDBJ databases">
        <authorList>
            <person name="Krishnakumar V."/>
            <person name="Cheung F."/>
            <person name="Xiao Y."/>
            <person name="Chan A."/>
            <person name="Moskal W.A."/>
            <person name="Town C.D."/>
        </authorList>
    </citation>
    <scope>NUCLEOTIDE SEQUENCE</scope>
</reference>
<proteinExistence type="evidence at transcript level"/>
<evidence type="ECO:0000313" key="1">
    <source>
        <dbReference type="EMBL" id="AFK48288.1"/>
    </source>
</evidence>